<dbReference type="Gene3D" id="1.10.8.1060">
    <property type="entry name" value="Corynebacterium glutamicum thioredoxin-dependent arsenate reductase, N-terminal domain"/>
    <property type="match status" value="1"/>
</dbReference>
<evidence type="ECO:0000313" key="3">
    <source>
        <dbReference type="Proteomes" id="UP001225605"/>
    </source>
</evidence>
<feature type="region of interest" description="Disordered" evidence="1">
    <location>
        <begin position="1"/>
        <end position="22"/>
    </location>
</feature>
<proteinExistence type="predicted"/>
<comment type="caution">
    <text evidence="2">The sequence shown here is derived from an EMBL/GenBank/DDBJ whole genome shotgun (WGS) entry which is preliminary data.</text>
</comment>
<name>A0ABU0WZ29_9PSEU</name>
<keyword evidence="3" id="KW-1185">Reference proteome</keyword>
<evidence type="ECO:0000313" key="2">
    <source>
        <dbReference type="EMBL" id="MDQ2585027.1"/>
    </source>
</evidence>
<protein>
    <submittedName>
        <fullName evidence="2">Uncharacterized protein</fullName>
    </submittedName>
</protein>
<sequence length="87" mass="9607">MEEPVTSELPGHGASAPREVNTGVEAQLDKAAEEVARRFGERVDHDVVRQAIGDAYGRLARRSRFVGFLPPVDARSDWQDAEHRPVA</sequence>
<evidence type="ECO:0000256" key="1">
    <source>
        <dbReference type="SAM" id="MobiDB-lite"/>
    </source>
</evidence>
<dbReference type="Proteomes" id="UP001225605">
    <property type="component" value="Unassembled WGS sequence"/>
</dbReference>
<gene>
    <name evidence="2" type="ORF">CKY47_13765</name>
</gene>
<accession>A0ABU0WZ29</accession>
<reference evidence="2 3" key="1">
    <citation type="submission" date="2017-06" db="EMBL/GenBank/DDBJ databases">
        <title>Cultured bacterium strain Saccharothrix yanglingensis Hhs.015.</title>
        <authorList>
            <person name="Xia Y."/>
        </authorList>
    </citation>
    <scope>NUCLEOTIDE SEQUENCE [LARGE SCALE GENOMIC DNA]</scope>
    <source>
        <strain evidence="2 3">Hhs.015</strain>
    </source>
</reference>
<organism evidence="2 3">
    <name type="scientific">Saccharothrix yanglingensis</name>
    <dbReference type="NCBI Taxonomy" id="659496"/>
    <lineage>
        <taxon>Bacteria</taxon>
        <taxon>Bacillati</taxon>
        <taxon>Actinomycetota</taxon>
        <taxon>Actinomycetes</taxon>
        <taxon>Pseudonocardiales</taxon>
        <taxon>Pseudonocardiaceae</taxon>
        <taxon>Saccharothrix</taxon>
    </lineage>
</organism>
<dbReference type="EMBL" id="NSDM01000005">
    <property type="protein sequence ID" value="MDQ2585027.1"/>
    <property type="molecule type" value="Genomic_DNA"/>
</dbReference>